<dbReference type="AlphaFoldDB" id="A0A1F7ZNZ0"/>
<dbReference type="EMBL" id="LYCR01000119">
    <property type="protein sequence ID" value="OGM41163.1"/>
    <property type="molecule type" value="Genomic_DNA"/>
</dbReference>
<dbReference type="PANTHER" id="PTHR31630">
    <property type="entry name" value="PHYTANOYL-COA DIOXYGENASE-RELATED-RELATED"/>
    <property type="match status" value="1"/>
</dbReference>
<dbReference type="OrthoDB" id="445007at2759"/>
<dbReference type="Proteomes" id="UP000179179">
    <property type="component" value="Unassembled WGS sequence"/>
</dbReference>
<dbReference type="GeneID" id="34453230"/>
<accession>A0A1F7ZNZ0</accession>
<name>A0A1F7ZNZ0_9EURO</name>
<evidence type="ECO:0000313" key="1">
    <source>
        <dbReference type="EMBL" id="OGM41163.1"/>
    </source>
</evidence>
<evidence type="ECO:0008006" key="3">
    <source>
        <dbReference type="Google" id="ProtNLM"/>
    </source>
</evidence>
<evidence type="ECO:0000313" key="2">
    <source>
        <dbReference type="Proteomes" id="UP000179179"/>
    </source>
</evidence>
<proteinExistence type="predicted"/>
<reference evidence="1 2" key="1">
    <citation type="journal article" date="2016" name="Genome Biol. Evol.">
        <title>Draft genome sequence of an aflatoxigenic Aspergillus species, A. bombycis.</title>
        <authorList>
            <person name="Moore G.G."/>
            <person name="Mack B.M."/>
            <person name="Beltz S.B."/>
            <person name="Gilbert M.K."/>
        </authorList>
    </citation>
    <scope>NUCLEOTIDE SEQUENCE [LARGE SCALE GENOMIC DNA]</scope>
    <source>
        <strain evidence="2">NRRL 26010</strain>
    </source>
</reference>
<keyword evidence="2" id="KW-1185">Reference proteome</keyword>
<protein>
    <recommendedName>
        <fullName evidence="3">Phytanoyl-CoA dioxygenase</fullName>
    </recommendedName>
</protein>
<organism evidence="1 2">
    <name type="scientific">Aspergillus bombycis</name>
    <dbReference type="NCBI Taxonomy" id="109264"/>
    <lineage>
        <taxon>Eukaryota</taxon>
        <taxon>Fungi</taxon>
        <taxon>Dikarya</taxon>
        <taxon>Ascomycota</taxon>
        <taxon>Pezizomycotina</taxon>
        <taxon>Eurotiomycetes</taxon>
        <taxon>Eurotiomycetidae</taxon>
        <taxon>Eurotiales</taxon>
        <taxon>Aspergillaceae</taxon>
        <taxon>Aspergillus</taxon>
    </lineage>
</organism>
<dbReference type="Gene3D" id="2.60.120.620">
    <property type="entry name" value="q2cbj1_9rhob like domain"/>
    <property type="match status" value="1"/>
</dbReference>
<comment type="caution">
    <text evidence="1">The sequence shown here is derived from an EMBL/GenBank/DDBJ whole genome shotgun (WGS) entry which is preliminary data.</text>
</comment>
<dbReference type="SUPFAM" id="SSF51197">
    <property type="entry name" value="Clavaminate synthase-like"/>
    <property type="match status" value="1"/>
</dbReference>
<gene>
    <name evidence="1" type="ORF">ABOM_009840</name>
</gene>
<sequence length="315" mass="36151">MAPSRVDILEPLSTPNPLKTHQNTKQETHYGDFRDDFFKNGYTVIKGVLSKERAREYQSEALDWLESFNIGFNRHDRSTWKKENLPQSFKGGMYLHFAAAHEKYMWDVRTEPGVVEPFAKLWGTDELVVSFDTVNITLPQSIVGEYDSKPWPHCDQAPERKGLSCVQGIVNLSESGPDDGGLVDFHPFSDKDLDWYREHGCELIKVCAEPGDLILWDSREMHWAQFGDSDLIRTIVYATYTPAAWMSDEDRAAKKELFESYETTTHWPHTNLYTHGKATIKVDGEEVPDPLERDEPLTKPVRTERLLKLAGVVPY</sequence>
<dbReference type="PANTHER" id="PTHR31630:SF6">
    <property type="entry name" value="PHYTANOYL-COA DIOXYGENASE-RELATED"/>
    <property type="match status" value="1"/>
</dbReference>
<dbReference type="RefSeq" id="XP_022384880.1">
    <property type="nucleotide sequence ID" value="XM_022536968.1"/>
</dbReference>